<dbReference type="GeneID" id="42303505"/>
<geneLocation type="plasmid" evidence="10 11">
    <name>unnamed3</name>
</geneLocation>
<dbReference type="Pfam" id="PF00361">
    <property type="entry name" value="Proton_antipo_M"/>
    <property type="match status" value="1"/>
</dbReference>
<dbReference type="InterPro" id="IPR001750">
    <property type="entry name" value="ND/Mrp_TM"/>
</dbReference>
<dbReference type="EMBL" id="CP045491">
    <property type="protein sequence ID" value="QFU84965.1"/>
    <property type="molecule type" value="Genomic_DNA"/>
</dbReference>
<feature type="transmembrane region" description="Helical" evidence="8">
    <location>
        <begin position="438"/>
        <end position="464"/>
    </location>
</feature>
<evidence type="ECO:0000256" key="6">
    <source>
        <dbReference type="ARBA" id="ARBA00023136"/>
    </source>
</evidence>
<evidence type="ECO:0000256" key="5">
    <source>
        <dbReference type="ARBA" id="ARBA00023002"/>
    </source>
</evidence>
<dbReference type="AlphaFoldDB" id="A0A5P9PA08"/>
<feature type="region of interest" description="Disordered" evidence="7">
    <location>
        <begin position="488"/>
        <end position="566"/>
    </location>
</feature>
<evidence type="ECO:0000256" key="2">
    <source>
        <dbReference type="ARBA" id="ARBA00022475"/>
    </source>
</evidence>
<accession>A0A5P9PA08</accession>
<organism evidence="10 11">
    <name type="scientific">Natronorubrum aibiense</name>
    <dbReference type="NCBI Taxonomy" id="348826"/>
    <lineage>
        <taxon>Archaea</taxon>
        <taxon>Methanobacteriati</taxon>
        <taxon>Methanobacteriota</taxon>
        <taxon>Stenosarchaea group</taxon>
        <taxon>Halobacteria</taxon>
        <taxon>Halobacteriales</taxon>
        <taxon>Natrialbaceae</taxon>
        <taxon>Natronorubrum</taxon>
    </lineage>
</organism>
<feature type="transmembrane region" description="Helical" evidence="8">
    <location>
        <begin position="171"/>
        <end position="193"/>
    </location>
</feature>
<feature type="transmembrane region" description="Helical" evidence="8">
    <location>
        <begin position="36"/>
        <end position="64"/>
    </location>
</feature>
<evidence type="ECO:0000256" key="1">
    <source>
        <dbReference type="ARBA" id="ARBA00004651"/>
    </source>
</evidence>
<dbReference type="PANTHER" id="PTHR42682">
    <property type="entry name" value="HYDROGENASE-4 COMPONENT F"/>
    <property type="match status" value="1"/>
</dbReference>
<feature type="domain" description="NADH:quinone oxidoreductase/Mrp antiporter transmembrane" evidence="9">
    <location>
        <begin position="135"/>
        <end position="443"/>
    </location>
</feature>
<feature type="transmembrane region" description="Helical" evidence="8">
    <location>
        <begin position="582"/>
        <end position="601"/>
    </location>
</feature>
<feature type="transmembrane region" description="Helical" evidence="8">
    <location>
        <begin position="222"/>
        <end position="241"/>
    </location>
</feature>
<protein>
    <submittedName>
        <fullName evidence="10">Cation:proton antiporter</fullName>
    </submittedName>
</protein>
<evidence type="ECO:0000313" key="10">
    <source>
        <dbReference type="EMBL" id="QFU84965.1"/>
    </source>
</evidence>
<keyword evidence="11" id="KW-1185">Reference proteome</keyword>
<name>A0A5P9PA08_9EURY</name>
<feature type="transmembrane region" description="Helical" evidence="8">
    <location>
        <begin position="6"/>
        <end position="24"/>
    </location>
</feature>
<dbReference type="InterPro" id="IPR052175">
    <property type="entry name" value="ComplexI-like_HydComp"/>
</dbReference>
<gene>
    <name evidence="10" type="ORF">GCU68_20820</name>
</gene>
<feature type="compositionally biased region" description="Basic and acidic residues" evidence="7">
    <location>
        <begin position="493"/>
        <end position="503"/>
    </location>
</feature>
<sequence length="640" mass="68310">MVADIRPLAAVLVSAVAIVLIIASHRRPNLRESWSVVAALAKFGIIVSMLPAVINGTVFEWSLYESTGIQFLEGIDFALRADPLGIFFALLASFLWIFTSFYATGYMRGLDEHAQTRFFASFAASLSTAVGIAFAANLVTIFVFYELLSLVTYPLVAHNEDDEARIAGRKYLTYTFFGGGVFLLAGTAMVYWLTSLVEGGPTLAFEAGGMEALAAAAQAEPVYAQAAFFLLIAGFGVKAALMPLHSWLADAMVAPTPVSGLLHAVAVVKSGAFGVARVILEVYGPGLIHDLPLSVPGIGEVGLNIPVAIVAAFTLTAASIIAMRKDHLKRRLAYSTTAQLSYIVLGLSMLHPYAIVGALFHIPAHAFAKLTLFFCAGAIHVETHTDYISEMAGIGKRMPLTMTAFTVGAAGMAGLPPIAGFVSKFYMLIGAGDVGGSYWLFAAALLLSAVLNVGYLWPVVYTAFFESEDRHDAKPLLEFPRGGLVQSYSTGSDDDHVATDGGERANGTETTDTTETDDSDEAFEYAVDKYPSDHTVPDDVDTDDHGEHVSSVDHHGNHDDHLTGGPPAAGWQRHSPFTESTWLMLAPIAVIATGAVVLGIGPDYAVFLDLATQIVEGVFGMSFEELGDVPFDELMTEVTE</sequence>
<feature type="transmembrane region" description="Helical" evidence="8">
    <location>
        <begin position="261"/>
        <end position="283"/>
    </location>
</feature>
<comment type="subcellular location">
    <subcellularLocation>
        <location evidence="1">Cell membrane</location>
        <topology evidence="1">Multi-pass membrane protein</topology>
    </subcellularLocation>
</comment>
<feature type="transmembrane region" description="Helical" evidence="8">
    <location>
        <begin position="142"/>
        <end position="159"/>
    </location>
</feature>
<dbReference type="KEGG" id="nas:GCU68_20820"/>
<evidence type="ECO:0000256" key="3">
    <source>
        <dbReference type="ARBA" id="ARBA00022692"/>
    </source>
</evidence>
<proteinExistence type="predicted"/>
<keyword evidence="3 8" id="KW-0812">Transmembrane</keyword>
<evidence type="ECO:0000313" key="11">
    <source>
        <dbReference type="Proteomes" id="UP000326170"/>
    </source>
</evidence>
<feature type="transmembrane region" description="Helical" evidence="8">
    <location>
        <begin position="118"/>
        <end position="136"/>
    </location>
</feature>
<feature type="compositionally biased region" description="Acidic residues" evidence="7">
    <location>
        <begin position="512"/>
        <end position="523"/>
    </location>
</feature>
<feature type="compositionally biased region" description="Basic and acidic residues" evidence="7">
    <location>
        <begin position="526"/>
        <end position="562"/>
    </location>
</feature>
<feature type="transmembrane region" description="Helical" evidence="8">
    <location>
        <begin position="342"/>
        <end position="360"/>
    </location>
</feature>
<dbReference type="GO" id="GO:0005886">
    <property type="term" value="C:plasma membrane"/>
    <property type="evidence" value="ECO:0007669"/>
    <property type="project" value="UniProtKB-SubCell"/>
</dbReference>
<evidence type="ECO:0000256" key="4">
    <source>
        <dbReference type="ARBA" id="ARBA00022989"/>
    </source>
</evidence>
<keyword evidence="4 8" id="KW-1133">Transmembrane helix</keyword>
<dbReference type="RefSeq" id="WP_152944522.1">
    <property type="nucleotide sequence ID" value="NZ_CP045491.1"/>
</dbReference>
<dbReference type="PANTHER" id="PTHR42682:SF4">
    <property type="entry name" value="NADH-UBIQUINONE_PLASTOQUINONE"/>
    <property type="match status" value="1"/>
</dbReference>
<evidence type="ECO:0000256" key="8">
    <source>
        <dbReference type="SAM" id="Phobius"/>
    </source>
</evidence>
<keyword evidence="10" id="KW-0614">Plasmid</keyword>
<dbReference type="PRINTS" id="PR01434">
    <property type="entry name" value="NADHDHGNASE5"/>
</dbReference>
<keyword evidence="5" id="KW-0560">Oxidoreductase</keyword>
<dbReference type="OrthoDB" id="371891at2157"/>
<dbReference type="NCBIfam" id="NF005561">
    <property type="entry name" value="PRK07234.1-1"/>
    <property type="match status" value="1"/>
</dbReference>
<evidence type="ECO:0000256" key="7">
    <source>
        <dbReference type="SAM" id="MobiDB-lite"/>
    </source>
</evidence>
<feature type="transmembrane region" description="Helical" evidence="8">
    <location>
        <begin position="404"/>
        <end position="426"/>
    </location>
</feature>
<reference evidence="10 11" key="1">
    <citation type="journal article" date="2007" name="Int. J. Syst. Evol. Microbiol.">
        <title>Natronorubrum sulfidifaciens sp. nov., an extremely haloalkaliphilic archaeon isolated from Aiding salt lake in Xin-Jiang, China.</title>
        <authorList>
            <person name="Cui H.L."/>
            <person name="Tohty D."/>
            <person name="Liu H.C."/>
            <person name="Liu S.J."/>
            <person name="Oren A."/>
            <person name="Zhou P.J."/>
        </authorList>
    </citation>
    <scope>NUCLEOTIDE SEQUENCE [LARGE SCALE GENOMIC DNA]</scope>
    <source>
        <strain evidence="10 11">7-3</strain>
        <plasmid evidence="10">unnamed3</plasmid>
    </source>
</reference>
<feature type="transmembrane region" description="Helical" evidence="8">
    <location>
        <begin position="303"/>
        <end position="322"/>
    </location>
</feature>
<keyword evidence="2" id="KW-1003">Cell membrane</keyword>
<dbReference type="GO" id="GO:0016491">
    <property type="term" value="F:oxidoreductase activity"/>
    <property type="evidence" value="ECO:0007669"/>
    <property type="project" value="UniProtKB-KW"/>
</dbReference>
<feature type="transmembrane region" description="Helical" evidence="8">
    <location>
        <begin position="84"/>
        <end position="106"/>
    </location>
</feature>
<evidence type="ECO:0000259" key="9">
    <source>
        <dbReference type="Pfam" id="PF00361"/>
    </source>
</evidence>
<keyword evidence="6 8" id="KW-0472">Membrane</keyword>
<dbReference type="Proteomes" id="UP000326170">
    <property type="component" value="Plasmid unnamed3"/>
</dbReference>